<evidence type="ECO:0000313" key="1">
    <source>
        <dbReference type="EMBL" id="MBP2021911.1"/>
    </source>
</evidence>
<gene>
    <name evidence="1" type="ORF">J2Z44_001707</name>
</gene>
<reference evidence="1 2" key="1">
    <citation type="submission" date="2021-03" db="EMBL/GenBank/DDBJ databases">
        <title>Genomic Encyclopedia of Type Strains, Phase IV (KMG-IV): sequencing the most valuable type-strain genomes for metagenomic binning, comparative biology and taxonomic classification.</title>
        <authorList>
            <person name="Goeker M."/>
        </authorList>
    </citation>
    <scope>NUCLEOTIDE SEQUENCE [LARGE SCALE GENOMIC DNA]</scope>
    <source>
        <strain evidence="1 2">DSM 28650</strain>
    </source>
</reference>
<name>A0ABS4K2A0_9CLOT</name>
<comment type="caution">
    <text evidence="1">The sequence shown here is derived from an EMBL/GenBank/DDBJ whole genome shotgun (WGS) entry which is preliminary data.</text>
</comment>
<organism evidence="1 2">
    <name type="scientific">Clostridium punense</name>
    <dbReference type="NCBI Taxonomy" id="1054297"/>
    <lineage>
        <taxon>Bacteria</taxon>
        <taxon>Bacillati</taxon>
        <taxon>Bacillota</taxon>
        <taxon>Clostridia</taxon>
        <taxon>Eubacteriales</taxon>
        <taxon>Clostridiaceae</taxon>
        <taxon>Clostridium</taxon>
    </lineage>
</organism>
<evidence type="ECO:0000313" key="2">
    <source>
        <dbReference type="Proteomes" id="UP001519308"/>
    </source>
</evidence>
<accession>A0ABS4K2A0</accession>
<proteinExistence type="predicted"/>
<dbReference type="EMBL" id="JAGGLL010000011">
    <property type="protein sequence ID" value="MBP2021911.1"/>
    <property type="molecule type" value="Genomic_DNA"/>
</dbReference>
<dbReference type="RefSeq" id="WP_021281353.1">
    <property type="nucleotide sequence ID" value="NZ_JAGGLL010000011.1"/>
</dbReference>
<protein>
    <submittedName>
        <fullName evidence="1">RHS repeat-associated protein</fullName>
    </submittedName>
</protein>
<dbReference type="Proteomes" id="UP001519308">
    <property type="component" value="Unassembled WGS sequence"/>
</dbReference>
<sequence length="248" mass="28232">MRRNENSYFYDAFGVLLEGIEKVPNRITYTGQQYDPVTQQYYFRARNYKPVIGRFTQEDAYRGDRLNLYDYCHSNSVIYYDPSGYMYCGSKKSSFDKNGLSEAIDAGSNSHHQMNGKVIRGGNVIFEQNYTSGGGVGGHRDGLLHHTERKFLNDADMIVDAGDHLSMVGSLDPCKPGCQPTIRKFIQDNGVTAAYKATDTGRVFTWKPFNDVNLKGTVLQTVTDNNGNVIGKWRYWQNSKGYWKRAKY</sequence>
<dbReference type="Gene3D" id="2.180.10.10">
    <property type="entry name" value="RHS repeat-associated core"/>
    <property type="match status" value="1"/>
</dbReference>
<dbReference type="NCBIfam" id="TIGR03696">
    <property type="entry name" value="Rhs_assc_core"/>
    <property type="match status" value="1"/>
</dbReference>
<keyword evidence="2" id="KW-1185">Reference proteome</keyword>
<dbReference type="InterPro" id="IPR022385">
    <property type="entry name" value="Rhs_assc_core"/>
</dbReference>